<dbReference type="Proteomes" id="UP000001488">
    <property type="component" value="Chromosome"/>
</dbReference>
<dbReference type="PaxDb" id="593117-TGAM_2155"/>
<dbReference type="STRING" id="593117.TGAM_2155"/>
<keyword evidence="1" id="KW-0378">Hydrolase</keyword>
<evidence type="ECO:0000313" key="2">
    <source>
        <dbReference type="Proteomes" id="UP000001488"/>
    </source>
</evidence>
<dbReference type="KEGG" id="tga:TGAM_2155"/>
<dbReference type="GO" id="GO:0000225">
    <property type="term" value="F:N-acetylglucosaminylphosphatidylinositol deacetylase activity"/>
    <property type="evidence" value="ECO:0007669"/>
    <property type="project" value="UniProtKB-EC"/>
</dbReference>
<organism evidence="1 2">
    <name type="scientific">Thermococcus gammatolerans (strain DSM 15229 / JCM 11827 / EJ3)</name>
    <dbReference type="NCBI Taxonomy" id="593117"/>
    <lineage>
        <taxon>Archaea</taxon>
        <taxon>Methanobacteriati</taxon>
        <taxon>Methanobacteriota</taxon>
        <taxon>Thermococci</taxon>
        <taxon>Thermococcales</taxon>
        <taxon>Thermococcaceae</taxon>
        <taxon>Thermococcus</taxon>
    </lineage>
</organism>
<dbReference type="InterPro" id="IPR003737">
    <property type="entry name" value="GlcNAc_PI_deacetylase-related"/>
</dbReference>
<dbReference type="Pfam" id="PF02585">
    <property type="entry name" value="PIG-L"/>
    <property type="match status" value="1"/>
</dbReference>
<dbReference type="eggNOG" id="arCOG03460">
    <property type="taxonomic scope" value="Archaea"/>
</dbReference>
<dbReference type="EMBL" id="CP001398">
    <property type="protein sequence ID" value="ACS34657.1"/>
    <property type="molecule type" value="Genomic_DNA"/>
</dbReference>
<dbReference type="Gene3D" id="3.40.50.10320">
    <property type="entry name" value="LmbE-like"/>
    <property type="match status" value="1"/>
</dbReference>
<name>C5A2Z6_THEGJ</name>
<accession>C5A2Z6</accession>
<sequence>MYEDYYNTQYSSAVHRNDRTHIPRKHCNKVHGGNIMRVLFLSPHTDDVELGAGGTLVKFLELGHEILWVVFSTAEESLPDNMPKDTLKREFLGVINDLGLKGENYRILNFHVRRLHEYRQEILEELVKIRKEFAPDLVIGPSLNDYHQDHQVVAWEMTRAFKNTSSIICYELPWNHVTFNTQLFIKLEEKHVKKKVELLSNYESQLLLNRPYFSKDFIFGWARMRGVQVKAEFAEAFEVIRWIL</sequence>
<dbReference type="AlphaFoldDB" id="C5A2Z6"/>
<proteinExistence type="predicted"/>
<protein>
    <submittedName>
        <fullName evidence="1">N-acetylglucosaminylphosphatidylinositol deacetylase, putative (Pigl)</fullName>
        <ecNumber evidence="1">3.5.1.89</ecNumber>
    </submittedName>
</protein>
<gene>
    <name evidence="1" type="primary">pigl</name>
    <name evidence="1" type="ordered locus">TGAM_2155</name>
</gene>
<dbReference type="InterPro" id="IPR024078">
    <property type="entry name" value="LmbE-like_dom_sf"/>
</dbReference>
<evidence type="ECO:0000313" key="1">
    <source>
        <dbReference type="EMBL" id="ACS34657.1"/>
    </source>
</evidence>
<dbReference type="SUPFAM" id="SSF102588">
    <property type="entry name" value="LmbE-like"/>
    <property type="match status" value="1"/>
</dbReference>
<dbReference type="HOGENOM" id="CLU_049311_6_1_2"/>
<reference evidence="1 2" key="1">
    <citation type="journal article" date="2007" name="Genome Biol.">
        <title>Genome analysis and genome-wide proteomics of Thermococcus gammatolerans, the most radioresistant organism known amongst the Archaea.</title>
        <authorList>
            <person name="Zivanovic Y."/>
            <person name="Armengaud J."/>
            <person name="Lagorce A."/>
            <person name="Leplat C."/>
            <person name="Guerin P."/>
            <person name="Dutertre M."/>
            <person name="Anthouard V."/>
            <person name="Forterre P."/>
            <person name="Wincker P."/>
            <person name="Confalonieri F."/>
        </authorList>
    </citation>
    <scope>NUCLEOTIDE SEQUENCE [LARGE SCALE GENOMIC DNA]</scope>
    <source>
        <strain evidence="2">DSM 15229 / JCM 11827 / EJ3</strain>
    </source>
</reference>
<dbReference type="EC" id="3.5.1.89" evidence="1"/>
<dbReference type="PATRIC" id="fig|593117.10.peg.2164"/>
<keyword evidence="2" id="KW-1185">Reference proteome</keyword>